<gene>
    <name evidence="1" type="ORF">Ahy_A07g032435</name>
</gene>
<dbReference type="EMBL" id="SDMP01000007">
    <property type="protein sequence ID" value="RYR46667.1"/>
    <property type="molecule type" value="Genomic_DNA"/>
</dbReference>
<keyword evidence="2" id="KW-1185">Reference proteome</keyword>
<evidence type="ECO:0008006" key="3">
    <source>
        <dbReference type="Google" id="ProtNLM"/>
    </source>
</evidence>
<comment type="caution">
    <text evidence="1">The sequence shown here is derived from an EMBL/GenBank/DDBJ whole genome shotgun (WGS) entry which is preliminary data.</text>
</comment>
<evidence type="ECO:0000313" key="2">
    <source>
        <dbReference type="Proteomes" id="UP000289738"/>
    </source>
</evidence>
<sequence length="191" mass="22832">MQEMFLIYIETRSQMLFIELYIEFEQSKANQNIESKDYNIDSLEEFESNYEVVDPDEDEDQVDNTLKSYVSEVVNTLANQHLFEVPSFICILDLEAMHALKFPKYMNVEPPVMVDSKFVVRMKFSFREIVIMAIKDCIICRGVDYRVYESKLVTFYAKCTQYDTSYNWLIETSIMHKTYCWEIKRYNSNHN</sequence>
<evidence type="ECO:0000313" key="1">
    <source>
        <dbReference type="EMBL" id="RYR46667.1"/>
    </source>
</evidence>
<protein>
    <recommendedName>
        <fullName evidence="3">Transposase MuDR plant domain-containing protein</fullName>
    </recommendedName>
</protein>
<name>A0A445C6T2_ARAHY</name>
<dbReference type="AlphaFoldDB" id="A0A445C6T2"/>
<dbReference type="Proteomes" id="UP000289738">
    <property type="component" value="Chromosome A07"/>
</dbReference>
<reference evidence="1 2" key="1">
    <citation type="submission" date="2019-01" db="EMBL/GenBank/DDBJ databases">
        <title>Sequencing of cultivated peanut Arachis hypogaea provides insights into genome evolution and oil improvement.</title>
        <authorList>
            <person name="Chen X."/>
        </authorList>
    </citation>
    <scope>NUCLEOTIDE SEQUENCE [LARGE SCALE GENOMIC DNA]</scope>
    <source>
        <strain evidence="2">cv. Fuhuasheng</strain>
        <tissue evidence="1">Leaves</tissue>
    </source>
</reference>
<organism evidence="1 2">
    <name type="scientific">Arachis hypogaea</name>
    <name type="common">Peanut</name>
    <dbReference type="NCBI Taxonomy" id="3818"/>
    <lineage>
        <taxon>Eukaryota</taxon>
        <taxon>Viridiplantae</taxon>
        <taxon>Streptophyta</taxon>
        <taxon>Embryophyta</taxon>
        <taxon>Tracheophyta</taxon>
        <taxon>Spermatophyta</taxon>
        <taxon>Magnoliopsida</taxon>
        <taxon>eudicotyledons</taxon>
        <taxon>Gunneridae</taxon>
        <taxon>Pentapetalae</taxon>
        <taxon>rosids</taxon>
        <taxon>fabids</taxon>
        <taxon>Fabales</taxon>
        <taxon>Fabaceae</taxon>
        <taxon>Papilionoideae</taxon>
        <taxon>50 kb inversion clade</taxon>
        <taxon>dalbergioids sensu lato</taxon>
        <taxon>Dalbergieae</taxon>
        <taxon>Pterocarpus clade</taxon>
        <taxon>Arachis</taxon>
    </lineage>
</organism>
<accession>A0A445C6T2</accession>
<proteinExistence type="predicted"/>